<keyword evidence="2" id="KW-1185">Reference proteome</keyword>
<gene>
    <name evidence="1" type="ORF">C1280_28950</name>
</gene>
<name>A0A2Z3H3L7_9BACT</name>
<dbReference type="InterPro" id="IPR016024">
    <property type="entry name" value="ARM-type_fold"/>
</dbReference>
<dbReference type="SUPFAM" id="SSF48371">
    <property type="entry name" value="ARM repeat"/>
    <property type="match status" value="1"/>
</dbReference>
<sequence length="344" mass="37199">MTPPKKWTVRAAGLVLTALTVVGVWAAFNASVIRARYAAQQLRTVGTDQERDQWADALVTYGAPGFGRLVECVKTGNEPARAAAVGALDRHLSALPDGDTRAVTICATVIEAYPSCGPEGKAGVLRLVPTVLNRTGGAYADRCRAIIAECLKAPEPDVQLAAVKIAIHPEIRLRAEVVPLLTSPEPAVRSASLFAVAGSADGEEVLRDDELFKWLHDPDPGVRRVCHDALVTRDRTDVEITLGRRLTHPDATERLKLLLDLRYDHDVADPEQWLDRLSRDPEPAVRAGAARVMVELARGRKLPMPIWVGRVADADMHPTVRSVADYYRALPPVPPESVGPAGGP</sequence>
<evidence type="ECO:0000313" key="1">
    <source>
        <dbReference type="EMBL" id="AWM40613.1"/>
    </source>
</evidence>
<dbReference type="Proteomes" id="UP000245802">
    <property type="component" value="Chromosome"/>
</dbReference>
<dbReference type="RefSeq" id="WP_109571300.1">
    <property type="nucleotide sequence ID" value="NZ_CP025958.1"/>
</dbReference>
<organism evidence="1 2">
    <name type="scientific">Gemmata obscuriglobus</name>
    <dbReference type="NCBI Taxonomy" id="114"/>
    <lineage>
        <taxon>Bacteria</taxon>
        <taxon>Pseudomonadati</taxon>
        <taxon>Planctomycetota</taxon>
        <taxon>Planctomycetia</taxon>
        <taxon>Gemmatales</taxon>
        <taxon>Gemmataceae</taxon>
        <taxon>Gemmata</taxon>
    </lineage>
</organism>
<dbReference type="KEGG" id="gog:C1280_28950"/>
<protein>
    <recommendedName>
        <fullName evidence="3">HEAT repeat domain-containing protein</fullName>
    </recommendedName>
</protein>
<dbReference type="InterPro" id="IPR011989">
    <property type="entry name" value="ARM-like"/>
</dbReference>
<dbReference type="EMBL" id="CP025958">
    <property type="protein sequence ID" value="AWM40613.1"/>
    <property type="molecule type" value="Genomic_DNA"/>
</dbReference>
<reference evidence="1 2" key="1">
    <citation type="submission" date="2018-01" db="EMBL/GenBank/DDBJ databases">
        <title>G. obscuriglobus.</title>
        <authorList>
            <person name="Franke J."/>
            <person name="Blomberg W."/>
            <person name="Selmecki A."/>
        </authorList>
    </citation>
    <scope>NUCLEOTIDE SEQUENCE [LARGE SCALE GENOMIC DNA]</scope>
    <source>
        <strain evidence="1 2">DSM 5831</strain>
    </source>
</reference>
<accession>A0A2Z3H3L7</accession>
<dbReference type="OrthoDB" id="277568at2"/>
<dbReference type="AlphaFoldDB" id="A0A2Z3H3L7"/>
<proteinExistence type="predicted"/>
<evidence type="ECO:0000313" key="2">
    <source>
        <dbReference type="Proteomes" id="UP000245802"/>
    </source>
</evidence>
<dbReference type="Gene3D" id="1.25.10.10">
    <property type="entry name" value="Leucine-rich Repeat Variant"/>
    <property type="match status" value="1"/>
</dbReference>
<evidence type="ECO:0008006" key="3">
    <source>
        <dbReference type="Google" id="ProtNLM"/>
    </source>
</evidence>